<proteinExistence type="predicted"/>
<evidence type="ECO:0000313" key="1">
    <source>
        <dbReference type="EMBL" id="PWE57554.1"/>
    </source>
</evidence>
<protein>
    <submittedName>
        <fullName evidence="1">Glycosyl transferase</fullName>
    </submittedName>
</protein>
<dbReference type="CDD" id="cd03801">
    <property type="entry name" value="GT4_PimA-like"/>
    <property type="match status" value="1"/>
</dbReference>
<dbReference type="SUPFAM" id="SSF53756">
    <property type="entry name" value="UDP-Glycosyltransferase/glycogen phosphorylase"/>
    <property type="match status" value="1"/>
</dbReference>
<dbReference type="Proteomes" id="UP000245252">
    <property type="component" value="Unassembled WGS sequence"/>
</dbReference>
<evidence type="ECO:0000313" key="2">
    <source>
        <dbReference type="Proteomes" id="UP000245252"/>
    </source>
</evidence>
<organism evidence="1 2">
    <name type="scientific">Metarhizobium album</name>
    <dbReference type="NCBI Taxonomy" id="2182425"/>
    <lineage>
        <taxon>Bacteria</taxon>
        <taxon>Pseudomonadati</taxon>
        <taxon>Pseudomonadota</taxon>
        <taxon>Alphaproteobacteria</taxon>
        <taxon>Hyphomicrobiales</taxon>
        <taxon>Rhizobiaceae</taxon>
        <taxon>Metarhizobium</taxon>
    </lineage>
</organism>
<keyword evidence="1" id="KW-0808">Transferase</keyword>
<dbReference type="RefSeq" id="WP_109457659.1">
    <property type="nucleotide sequence ID" value="NZ_QFBC01000002.1"/>
</dbReference>
<dbReference type="Pfam" id="PF13692">
    <property type="entry name" value="Glyco_trans_1_4"/>
    <property type="match status" value="1"/>
</dbReference>
<dbReference type="PANTHER" id="PTHR12526">
    <property type="entry name" value="GLYCOSYLTRANSFERASE"/>
    <property type="match status" value="1"/>
</dbReference>
<dbReference type="EMBL" id="QFBC01000002">
    <property type="protein sequence ID" value="PWE57554.1"/>
    <property type="molecule type" value="Genomic_DNA"/>
</dbReference>
<name>A0A2U2DW57_9HYPH</name>
<dbReference type="Gene3D" id="3.40.50.2000">
    <property type="entry name" value="Glycogen Phosphorylase B"/>
    <property type="match status" value="2"/>
</dbReference>
<comment type="caution">
    <text evidence="1">The sequence shown here is derived from an EMBL/GenBank/DDBJ whole genome shotgun (WGS) entry which is preliminary data.</text>
</comment>
<keyword evidence="2" id="KW-1185">Reference proteome</keyword>
<dbReference type="AlphaFoldDB" id="A0A2U2DW57"/>
<dbReference type="GO" id="GO:0016740">
    <property type="term" value="F:transferase activity"/>
    <property type="evidence" value="ECO:0007669"/>
    <property type="project" value="UniProtKB-KW"/>
</dbReference>
<sequence length="363" mass="39096">MNIAFYSPLKSPNHPVPSGDRLMARQLIAAMRQAGHTVTVASELRSFTPTPEGDDLPALRLAAEAEVDRLSGEWRAAAKPDVWFTYHTYYKAPDLIGPVLARRFGIAYMTAEASYSRRRNIGVWAQAQAELAEAVAMAAANICFTQRDRQGLEQAVPSASLVMLPPFLDPGPFLALPPKPEPGRLITVAMMRPGDKMASYRLLAAALERIVDLPWTLSVVGDGPARDEVRALFSPFSPGRVTFHGERAPAEIASLLSQSAIYVWPGCGEAYGLAYLEAQAASLPVVAQATAGVPEVVSHGATGLLTPPDDPVAYGEAIARLLLDESERQALAAAARNFARDERSMARASVILDDILKRLQANA</sequence>
<gene>
    <name evidence="1" type="ORF">DEM27_08055</name>
</gene>
<reference evidence="1 2" key="1">
    <citation type="submission" date="2018-05" db="EMBL/GenBank/DDBJ databases">
        <title>The draft genome of strain NS-104.</title>
        <authorList>
            <person name="Hang P."/>
            <person name="Jiang J."/>
        </authorList>
    </citation>
    <scope>NUCLEOTIDE SEQUENCE [LARGE SCALE GENOMIC DNA]</scope>
    <source>
        <strain evidence="1 2">NS-104</strain>
    </source>
</reference>
<dbReference type="OrthoDB" id="5443996at2"/>
<accession>A0A2U2DW57</accession>